<dbReference type="GO" id="GO:0071949">
    <property type="term" value="F:FAD binding"/>
    <property type="evidence" value="ECO:0007669"/>
    <property type="project" value="InterPro"/>
</dbReference>
<dbReference type="InterPro" id="IPR050407">
    <property type="entry name" value="Geranylgeranyl_reductase"/>
</dbReference>
<dbReference type="InterPro" id="IPR011777">
    <property type="entry name" value="Geranylgeranyl_Rdtase_fam"/>
</dbReference>
<dbReference type="SUPFAM" id="SSF51905">
    <property type="entry name" value="FAD/NAD(P)-binding domain"/>
    <property type="match status" value="1"/>
</dbReference>
<dbReference type="PRINTS" id="PR00420">
    <property type="entry name" value="RNGMNOXGNASE"/>
</dbReference>
<dbReference type="Pfam" id="PF01494">
    <property type="entry name" value="FAD_binding_3"/>
    <property type="match status" value="1"/>
</dbReference>
<sequence>MEHVDVAVIGAGPAGSSAATWAARSGARVALFEKSTQGRDKSCGDGLTPRAVAELRRLGVDISRFHRIDGLRVQAGTKEREVLWPDGAFPNMGAVAPRAEFDALVLQTALDAGAQLHEHSVAEPVIERGRVIGVQVGSEVTRADLVVVASGAGSPAAKMLGATRVEGSPFGLAIRAYVPSTKADDRHMEACLTVKGPDGALVPGYGWVFPAGNGIVNVGVGALSTMRNFSQLNLNTMLDSYMAQVGRAWGLGEPVARPKAWRLPMHVENRSGPGWVAVGDAAGLVNPFNGEGIDYALESGRHAAELFAINPGTVHAAYDALLAKEYDPFFATARRFAWVIGRPRLLQFLLGIALSTGFTMELVLDIMANLIDSEHRSLAGVLLAGGGRVMSVFDPILQRSQESGTSDIRAKIEASR</sequence>
<accession>A0A6J7HW37</accession>
<dbReference type="EMBL" id="CAEMXZ010000022">
    <property type="protein sequence ID" value="CAB4322974.1"/>
    <property type="molecule type" value="Genomic_DNA"/>
</dbReference>
<dbReference type="InterPro" id="IPR002938">
    <property type="entry name" value="FAD-bd"/>
</dbReference>
<protein>
    <submittedName>
        <fullName evidence="3">Unannotated protein</fullName>
    </submittedName>
</protein>
<dbReference type="PANTHER" id="PTHR42685">
    <property type="entry name" value="GERANYLGERANYL DIPHOSPHATE REDUCTASE"/>
    <property type="match status" value="1"/>
</dbReference>
<dbReference type="NCBIfam" id="TIGR02032">
    <property type="entry name" value="GG-red-SF"/>
    <property type="match status" value="1"/>
</dbReference>
<evidence type="ECO:0000259" key="1">
    <source>
        <dbReference type="Pfam" id="PF01494"/>
    </source>
</evidence>
<name>A0A6J7HW37_9ZZZZ</name>
<dbReference type="Gene3D" id="3.50.50.60">
    <property type="entry name" value="FAD/NAD(P)-binding domain"/>
    <property type="match status" value="1"/>
</dbReference>
<evidence type="ECO:0000313" key="2">
    <source>
        <dbReference type="EMBL" id="CAB4322974.1"/>
    </source>
</evidence>
<feature type="domain" description="FAD-binding" evidence="1">
    <location>
        <begin position="4"/>
        <end position="298"/>
    </location>
</feature>
<dbReference type="EMBL" id="CAFBNC010000004">
    <property type="protein sequence ID" value="CAB4922513.1"/>
    <property type="molecule type" value="Genomic_DNA"/>
</dbReference>
<dbReference type="GO" id="GO:0016628">
    <property type="term" value="F:oxidoreductase activity, acting on the CH-CH group of donors, NAD or NADP as acceptor"/>
    <property type="evidence" value="ECO:0007669"/>
    <property type="project" value="InterPro"/>
</dbReference>
<proteinExistence type="predicted"/>
<gene>
    <name evidence="2" type="ORF">UFOPK1392_00717</name>
    <name evidence="3" type="ORF">UFOPK3733_00157</name>
</gene>
<dbReference type="InterPro" id="IPR036188">
    <property type="entry name" value="FAD/NAD-bd_sf"/>
</dbReference>
<evidence type="ECO:0000313" key="3">
    <source>
        <dbReference type="EMBL" id="CAB4922513.1"/>
    </source>
</evidence>
<reference evidence="3" key="1">
    <citation type="submission" date="2020-05" db="EMBL/GenBank/DDBJ databases">
        <authorList>
            <person name="Chiriac C."/>
            <person name="Salcher M."/>
            <person name="Ghai R."/>
            <person name="Kavagutti S V."/>
        </authorList>
    </citation>
    <scope>NUCLEOTIDE SEQUENCE</scope>
</reference>
<dbReference type="AlphaFoldDB" id="A0A6J7HW37"/>
<dbReference type="PANTHER" id="PTHR42685:SF22">
    <property type="entry name" value="CONDITIONED MEDIUM FACTOR RECEPTOR 1"/>
    <property type="match status" value="1"/>
</dbReference>
<organism evidence="3">
    <name type="scientific">freshwater metagenome</name>
    <dbReference type="NCBI Taxonomy" id="449393"/>
    <lineage>
        <taxon>unclassified sequences</taxon>
        <taxon>metagenomes</taxon>
        <taxon>ecological metagenomes</taxon>
    </lineage>
</organism>